<dbReference type="RefSeq" id="WP_059379001.1">
    <property type="nucleotide sequence ID" value="NZ_DF968068.1"/>
</dbReference>
<proteinExistence type="predicted"/>
<organism evidence="1 2">
    <name type="scientific">Fructobacillus pseudoficulneus</name>
    <dbReference type="NCBI Taxonomy" id="220714"/>
    <lineage>
        <taxon>Bacteria</taxon>
        <taxon>Bacillati</taxon>
        <taxon>Bacillota</taxon>
        <taxon>Bacilli</taxon>
        <taxon>Lactobacillales</taxon>
        <taxon>Lactobacillaceae</taxon>
        <taxon>Fructobacillus</taxon>
    </lineage>
</organism>
<dbReference type="Gene3D" id="1.10.357.10">
    <property type="entry name" value="Tetracycline Repressor, domain 2"/>
    <property type="match status" value="1"/>
</dbReference>
<name>A0A3F3H4U4_9LACO</name>
<keyword evidence="2" id="KW-1185">Reference proteome</keyword>
<sequence>MPKAKKDISLAKIAEKLGVSRQAIFKNHFQNIPELTQSLHYYVDNKPYQLIKGFVDQQEGFHFHELMNFFAKTVIPALYEKHEFLGIFYSEVSDPSWAPYLNQRYVKLLAPYFDNAAGNQHGLSSTTLSTLLISQVMATLSIWLTKEKPEVPDVFAERFVYLFSHSMLDLSASK</sequence>
<dbReference type="AlphaFoldDB" id="A0A3F3H4U4"/>
<protein>
    <recommendedName>
        <fullName evidence="3">TetR family transcriptional regulator</fullName>
    </recommendedName>
</protein>
<evidence type="ECO:0000313" key="1">
    <source>
        <dbReference type="EMBL" id="GAP03338.1"/>
    </source>
</evidence>
<dbReference type="Proteomes" id="UP000061227">
    <property type="component" value="Unassembled WGS sequence"/>
</dbReference>
<gene>
    <name evidence="1" type="ORF">FPFC_060590</name>
</gene>
<reference evidence="1 2" key="1">
    <citation type="journal article" date="2015" name="BMC Genomics">
        <title>Comparative genomics of Fructobacillus spp. and Leuconostoc spp. reveals niche-specific evolution of Fructobacillus spp.</title>
        <authorList>
            <person name="Endo A."/>
            <person name="Tanizawa Y."/>
            <person name="Tanaka N."/>
            <person name="Maeno S."/>
            <person name="Kumar H."/>
            <person name="Shiwa Y."/>
            <person name="Okada S."/>
            <person name="Yoshikawa H."/>
            <person name="Dicks L."/>
            <person name="Nakagawa J."/>
            <person name="Arita M."/>
        </authorList>
    </citation>
    <scope>NUCLEOTIDE SEQUENCE [LARGE SCALE GENOMIC DNA]</scope>
    <source>
        <strain evidence="1 2">DSM 15468</strain>
    </source>
</reference>
<accession>A0A3F3H4U4</accession>
<dbReference type="EMBL" id="DF968068">
    <property type="protein sequence ID" value="GAP03338.1"/>
    <property type="molecule type" value="Genomic_DNA"/>
</dbReference>
<evidence type="ECO:0008006" key="3">
    <source>
        <dbReference type="Google" id="ProtNLM"/>
    </source>
</evidence>
<evidence type="ECO:0000313" key="2">
    <source>
        <dbReference type="Proteomes" id="UP000061227"/>
    </source>
</evidence>
<dbReference type="OrthoDB" id="2241747at2"/>